<name>A0A6J5EBR2_9BURK</name>
<organism evidence="2 3">
    <name type="scientific">Paraburkholderia humisilvae</name>
    <dbReference type="NCBI Taxonomy" id="627669"/>
    <lineage>
        <taxon>Bacteria</taxon>
        <taxon>Pseudomonadati</taxon>
        <taxon>Pseudomonadota</taxon>
        <taxon>Betaproteobacteria</taxon>
        <taxon>Burkholderiales</taxon>
        <taxon>Burkholderiaceae</taxon>
        <taxon>Paraburkholderia</taxon>
    </lineage>
</organism>
<sequence length="46" mass="5210">MGFRRVGRHGDRLLRSVACYAFHQTSNGSIYSGDVFDKQDADTPYN</sequence>
<dbReference type="AlphaFoldDB" id="A0A6J5EBR2"/>
<gene>
    <name evidence="2" type="ORF">LMG29542_04548</name>
</gene>
<evidence type="ECO:0000256" key="1">
    <source>
        <dbReference type="SAM" id="MobiDB-lite"/>
    </source>
</evidence>
<protein>
    <submittedName>
        <fullName evidence="2">Uncharacterized protein</fullName>
    </submittedName>
</protein>
<evidence type="ECO:0000313" key="2">
    <source>
        <dbReference type="EMBL" id="CAB3763237.1"/>
    </source>
</evidence>
<proteinExistence type="predicted"/>
<dbReference type="Proteomes" id="UP000494363">
    <property type="component" value="Unassembled WGS sequence"/>
</dbReference>
<evidence type="ECO:0000313" key="3">
    <source>
        <dbReference type="Proteomes" id="UP000494363"/>
    </source>
</evidence>
<feature type="region of interest" description="Disordered" evidence="1">
    <location>
        <begin position="27"/>
        <end position="46"/>
    </location>
</feature>
<feature type="compositionally biased region" description="Basic and acidic residues" evidence="1">
    <location>
        <begin position="35"/>
        <end position="46"/>
    </location>
</feature>
<dbReference type="EMBL" id="CADIKH010000021">
    <property type="protein sequence ID" value="CAB3763237.1"/>
    <property type="molecule type" value="Genomic_DNA"/>
</dbReference>
<accession>A0A6J5EBR2</accession>
<keyword evidence="3" id="KW-1185">Reference proteome</keyword>
<reference evidence="2 3" key="1">
    <citation type="submission" date="2020-04" db="EMBL/GenBank/DDBJ databases">
        <authorList>
            <person name="De Canck E."/>
        </authorList>
    </citation>
    <scope>NUCLEOTIDE SEQUENCE [LARGE SCALE GENOMIC DNA]</scope>
    <source>
        <strain evidence="2 3">LMG 29542</strain>
    </source>
</reference>